<sequence length="248" mass="28130">MMYFKRHMWCFFSLLLLSLATRAQTLKEFYNSDTIPLTYLGVDFSLAKVQGETAIASQMRDKFEEINNVVTNEPKKYDIAGSFKRTRVINELSAVNKLNAARNTETLKVDDVPAMEKDSVKIADIAKHVKSYELSGKKGIGLVFIMDGMSKTNKEAAMYVTLLNLSNKKVLFTERMTGKAQGFGFRNYWAYTVYKVLHSIDKDDYADWKKEALAAPDEKEEVLEVPKKAVDTLKTTKPPKAKKVVKKG</sequence>
<name>A0A6N8J6N4_9BACT</name>
<evidence type="ECO:0000313" key="3">
    <source>
        <dbReference type="Proteomes" id="UP000468388"/>
    </source>
</evidence>
<evidence type="ECO:0000256" key="1">
    <source>
        <dbReference type="SAM" id="SignalP"/>
    </source>
</evidence>
<dbReference type="Proteomes" id="UP000468388">
    <property type="component" value="Unassembled WGS sequence"/>
</dbReference>
<feature type="signal peptide" evidence="1">
    <location>
        <begin position="1"/>
        <end position="23"/>
    </location>
</feature>
<dbReference type="OrthoDB" id="1003359at2"/>
<keyword evidence="3" id="KW-1185">Reference proteome</keyword>
<dbReference type="AlphaFoldDB" id="A0A6N8J6N4"/>
<feature type="chain" id="PRO_5026757704" description="DUF3313 family protein" evidence="1">
    <location>
        <begin position="24"/>
        <end position="248"/>
    </location>
</feature>
<reference evidence="2 3" key="1">
    <citation type="submission" date="2019-12" db="EMBL/GenBank/DDBJ databases">
        <title>The draft genomic sequence of strain Chitinophaga oryziterrae JCM 16595.</title>
        <authorList>
            <person name="Zhang X."/>
        </authorList>
    </citation>
    <scope>NUCLEOTIDE SEQUENCE [LARGE SCALE GENOMIC DNA]</scope>
    <source>
        <strain evidence="2 3">JCM 16595</strain>
    </source>
</reference>
<evidence type="ECO:0008006" key="4">
    <source>
        <dbReference type="Google" id="ProtNLM"/>
    </source>
</evidence>
<comment type="caution">
    <text evidence="2">The sequence shown here is derived from an EMBL/GenBank/DDBJ whole genome shotgun (WGS) entry which is preliminary data.</text>
</comment>
<gene>
    <name evidence="2" type="ORF">GO495_09930</name>
</gene>
<accession>A0A6N8J6N4</accession>
<evidence type="ECO:0000313" key="2">
    <source>
        <dbReference type="EMBL" id="MVT40897.1"/>
    </source>
</evidence>
<protein>
    <recommendedName>
        <fullName evidence="4">DUF3313 family protein</fullName>
    </recommendedName>
</protein>
<dbReference type="RefSeq" id="WP_157299527.1">
    <property type="nucleotide sequence ID" value="NZ_BAAAZB010000010.1"/>
</dbReference>
<dbReference type="EMBL" id="WRXO01000002">
    <property type="protein sequence ID" value="MVT40897.1"/>
    <property type="molecule type" value="Genomic_DNA"/>
</dbReference>
<proteinExistence type="predicted"/>
<organism evidence="2 3">
    <name type="scientific">Chitinophaga oryziterrae</name>
    <dbReference type="NCBI Taxonomy" id="1031224"/>
    <lineage>
        <taxon>Bacteria</taxon>
        <taxon>Pseudomonadati</taxon>
        <taxon>Bacteroidota</taxon>
        <taxon>Chitinophagia</taxon>
        <taxon>Chitinophagales</taxon>
        <taxon>Chitinophagaceae</taxon>
        <taxon>Chitinophaga</taxon>
    </lineage>
</organism>
<keyword evidence="1" id="KW-0732">Signal</keyword>